<evidence type="ECO:0000259" key="2">
    <source>
        <dbReference type="Pfam" id="PF00561"/>
    </source>
</evidence>
<organism evidence="3 4">
    <name type="scientific">Inquilinus ginsengisoli</name>
    <dbReference type="NCBI Taxonomy" id="363840"/>
    <lineage>
        <taxon>Bacteria</taxon>
        <taxon>Pseudomonadati</taxon>
        <taxon>Pseudomonadota</taxon>
        <taxon>Alphaproteobacteria</taxon>
        <taxon>Rhodospirillales</taxon>
        <taxon>Rhodospirillaceae</taxon>
        <taxon>Inquilinus</taxon>
    </lineage>
</organism>
<comment type="caution">
    <text evidence="3">The sequence shown here is derived from an EMBL/GenBank/DDBJ whole genome shotgun (WGS) entry which is preliminary data.</text>
</comment>
<gene>
    <name evidence="3" type="ORF">E9232_003982</name>
</gene>
<dbReference type="EMBL" id="JAVDPW010000007">
    <property type="protein sequence ID" value="MDR6291448.1"/>
    <property type="molecule type" value="Genomic_DNA"/>
</dbReference>
<dbReference type="InterPro" id="IPR051340">
    <property type="entry name" value="Haloalkane_dehalogenase"/>
</dbReference>
<evidence type="ECO:0000256" key="1">
    <source>
        <dbReference type="ARBA" id="ARBA00022801"/>
    </source>
</evidence>
<dbReference type="SUPFAM" id="SSF53474">
    <property type="entry name" value="alpha/beta-Hydrolases"/>
    <property type="match status" value="1"/>
</dbReference>
<dbReference type="Proteomes" id="UP001262410">
    <property type="component" value="Unassembled WGS sequence"/>
</dbReference>
<accession>A0ABU1JS62</accession>
<name>A0ABU1JS62_9PROT</name>
<keyword evidence="1" id="KW-0378">Hydrolase</keyword>
<keyword evidence="4" id="KW-1185">Reference proteome</keyword>
<sequence>MYRNLIPALAQQYHVVAPDLPGFGYTEGPARDLFAYRFETITHVVDRFVETLGLGRFVLVVFDAGAPVGFRLEIDELRFQPILLNTDAMGDLEKAKHRAVELAGRHGRIRVPATERHSRVRPKVGPVGQMRQVGGSR</sequence>
<evidence type="ECO:0000313" key="4">
    <source>
        <dbReference type="Proteomes" id="UP001262410"/>
    </source>
</evidence>
<dbReference type="InterPro" id="IPR000073">
    <property type="entry name" value="AB_hydrolase_1"/>
</dbReference>
<dbReference type="Pfam" id="PF00561">
    <property type="entry name" value="Abhydrolase_1"/>
    <property type="match status" value="1"/>
</dbReference>
<dbReference type="PANTHER" id="PTHR42977">
    <property type="entry name" value="HYDROLASE-RELATED"/>
    <property type="match status" value="1"/>
</dbReference>
<dbReference type="PANTHER" id="PTHR42977:SF3">
    <property type="entry name" value="AB HYDROLASE-1 DOMAIN-CONTAINING PROTEIN"/>
    <property type="match status" value="1"/>
</dbReference>
<protein>
    <submittedName>
        <fullName evidence="3">Pimeloyl-ACP methyl ester carboxylesterase</fullName>
    </submittedName>
</protein>
<reference evidence="3 4" key="1">
    <citation type="submission" date="2023-07" db="EMBL/GenBank/DDBJ databases">
        <title>Sorghum-associated microbial communities from plants grown in Nebraska, USA.</title>
        <authorList>
            <person name="Schachtman D."/>
        </authorList>
    </citation>
    <scope>NUCLEOTIDE SEQUENCE [LARGE SCALE GENOMIC DNA]</scope>
    <source>
        <strain evidence="3 4">584</strain>
    </source>
</reference>
<dbReference type="InterPro" id="IPR029058">
    <property type="entry name" value="AB_hydrolase_fold"/>
</dbReference>
<proteinExistence type="predicted"/>
<feature type="domain" description="AB hydrolase-1" evidence="2">
    <location>
        <begin position="2"/>
        <end position="71"/>
    </location>
</feature>
<evidence type="ECO:0000313" key="3">
    <source>
        <dbReference type="EMBL" id="MDR6291448.1"/>
    </source>
</evidence>
<dbReference type="RefSeq" id="WP_309796665.1">
    <property type="nucleotide sequence ID" value="NZ_JAVDPW010000007.1"/>
</dbReference>
<dbReference type="Gene3D" id="3.40.50.1820">
    <property type="entry name" value="alpha/beta hydrolase"/>
    <property type="match status" value="1"/>
</dbReference>